<feature type="transmembrane region" description="Helical" evidence="1">
    <location>
        <begin position="86"/>
        <end position="109"/>
    </location>
</feature>
<dbReference type="AlphaFoldDB" id="A0A0F4LCF5"/>
<protein>
    <recommendedName>
        <fullName evidence="4">DUF1700 domain-containing protein</fullName>
    </recommendedName>
</protein>
<keyword evidence="1" id="KW-1133">Transmembrane helix</keyword>
<proteinExistence type="predicted"/>
<evidence type="ECO:0000256" key="1">
    <source>
        <dbReference type="SAM" id="Phobius"/>
    </source>
</evidence>
<gene>
    <name evidence="2" type="ORF">JF74_13750</name>
</gene>
<keyword evidence="1" id="KW-0812">Transmembrane</keyword>
<evidence type="ECO:0000313" key="3">
    <source>
        <dbReference type="Proteomes" id="UP000033531"/>
    </source>
</evidence>
<feature type="transmembrane region" description="Helical" evidence="1">
    <location>
        <begin position="115"/>
        <end position="140"/>
    </location>
</feature>
<dbReference type="RefSeq" id="WP_046325325.1">
    <property type="nucleotide sequence ID" value="NZ_JBHTMT010000005.1"/>
</dbReference>
<sequence length="207" mass="23004">MNKVTDNYILQLKQNLVNLPSSDMQDVVEFYQEFLLDGNYHNDSEIIAELGTPKQLARKIMADYSVSIPEREEAHKTSSKSNLKTIWVILLGVLAAPIGIPLALAAVIVMVAVLIALAAIFIALAIIITSLFIAGAFILIRSFGLLFGGYWASGFFYVGGGLVLTCISLMLFPVIMKFIRFLTAECAAFFQHIGRKIFKQRYYKTNV</sequence>
<comment type="caution">
    <text evidence="2">The sequence shown here is derived from an EMBL/GenBank/DDBJ whole genome shotgun (WGS) entry which is preliminary data.</text>
</comment>
<dbReference type="Proteomes" id="UP000033531">
    <property type="component" value="Unassembled WGS sequence"/>
</dbReference>
<dbReference type="EMBL" id="JXLI01000011">
    <property type="protein sequence ID" value="KJY56295.1"/>
    <property type="molecule type" value="Genomic_DNA"/>
</dbReference>
<dbReference type="OrthoDB" id="2242293at2"/>
<organism evidence="2 3">
    <name type="scientific">Lactobacillus melliventris</name>
    <dbReference type="NCBI Taxonomy" id="1218507"/>
    <lineage>
        <taxon>Bacteria</taxon>
        <taxon>Bacillati</taxon>
        <taxon>Bacillota</taxon>
        <taxon>Bacilli</taxon>
        <taxon>Lactobacillales</taxon>
        <taxon>Lactobacillaceae</taxon>
        <taxon>Lactobacillus</taxon>
    </lineage>
</organism>
<reference evidence="2 3" key="1">
    <citation type="submission" date="2015-01" db="EMBL/GenBank/DDBJ databases">
        <title>Comparative genomics of the lactic acid bacteria isolated from the honey bee gut.</title>
        <authorList>
            <person name="Ellegaard K.M."/>
            <person name="Tamarit D."/>
            <person name="Javelind E."/>
            <person name="Olofsson T."/>
            <person name="Andersson S.G."/>
            <person name="Vasquez A."/>
        </authorList>
    </citation>
    <scope>NUCLEOTIDE SEQUENCE [LARGE SCALE GENOMIC DNA]</scope>
    <source>
        <strain evidence="2 3">Hma8</strain>
    </source>
</reference>
<dbReference type="STRING" id="1218507.JF74_13750"/>
<evidence type="ECO:0000313" key="2">
    <source>
        <dbReference type="EMBL" id="KJY56295.1"/>
    </source>
</evidence>
<feature type="transmembrane region" description="Helical" evidence="1">
    <location>
        <begin position="147"/>
        <end position="172"/>
    </location>
</feature>
<keyword evidence="1" id="KW-0472">Membrane</keyword>
<accession>A0A0F4LCF5</accession>
<dbReference type="HOGENOM" id="CLU_080365_3_0_9"/>
<dbReference type="PATRIC" id="fig|1218507.3.peg.1558"/>
<evidence type="ECO:0008006" key="4">
    <source>
        <dbReference type="Google" id="ProtNLM"/>
    </source>
</evidence>
<dbReference type="Pfam" id="PF22564">
    <property type="entry name" value="HAAS"/>
    <property type="match status" value="1"/>
</dbReference>
<name>A0A0F4LCF5_9LACO</name>